<dbReference type="Proteomes" id="UP000237000">
    <property type="component" value="Unassembled WGS sequence"/>
</dbReference>
<accession>A0A2P5CPY7</accession>
<keyword evidence="3" id="KW-1185">Reference proteome</keyword>
<sequence>MPHMNPSPPESETIAGRELKYAADDDDLFSLSQHIMSCFPLASMAQKNPSSPNAAAIGPAEPYPNANGSHGRRRRRRRMKMGDPKRHLWIGIPFLGFVCFGQKSFL</sequence>
<dbReference type="EMBL" id="JXTC01000341">
    <property type="protein sequence ID" value="PON63066.1"/>
    <property type="molecule type" value="Genomic_DNA"/>
</dbReference>
<evidence type="ECO:0000256" key="1">
    <source>
        <dbReference type="SAM" id="MobiDB-lite"/>
    </source>
</evidence>
<gene>
    <name evidence="2" type="ORF">TorRG33x02_277490</name>
</gene>
<name>A0A2P5CPY7_TREOI</name>
<dbReference type="OrthoDB" id="10285101at2759"/>
<feature type="compositionally biased region" description="Basic residues" evidence="1">
    <location>
        <begin position="70"/>
        <end position="79"/>
    </location>
</feature>
<organism evidence="2 3">
    <name type="scientific">Trema orientale</name>
    <name type="common">Charcoal tree</name>
    <name type="synonym">Celtis orientalis</name>
    <dbReference type="NCBI Taxonomy" id="63057"/>
    <lineage>
        <taxon>Eukaryota</taxon>
        <taxon>Viridiplantae</taxon>
        <taxon>Streptophyta</taxon>
        <taxon>Embryophyta</taxon>
        <taxon>Tracheophyta</taxon>
        <taxon>Spermatophyta</taxon>
        <taxon>Magnoliopsida</taxon>
        <taxon>eudicotyledons</taxon>
        <taxon>Gunneridae</taxon>
        <taxon>Pentapetalae</taxon>
        <taxon>rosids</taxon>
        <taxon>fabids</taxon>
        <taxon>Rosales</taxon>
        <taxon>Cannabaceae</taxon>
        <taxon>Trema</taxon>
    </lineage>
</organism>
<reference evidence="3" key="1">
    <citation type="submission" date="2016-06" db="EMBL/GenBank/DDBJ databases">
        <title>Parallel loss of symbiosis genes in relatives of nitrogen-fixing non-legume Parasponia.</title>
        <authorList>
            <person name="Van Velzen R."/>
            <person name="Holmer R."/>
            <person name="Bu F."/>
            <person name="Rutten L."/>
            <person name="Van Zeijl A."/>
            <person name="Liu W."/>
            <person name="Santuari L."/>
            <person name="Cao Q."/>
            <person name="Sharma T."/>
            <person name="Shen D."/>
            <person name="Roswanjaya Y."/>
            <person name="Wardhani T."/>
            <person name="Kalhor M.S."/>
            <person name="Jansen J."/>
            <person name="Van den Hoogen J."/>
            <person name="Gungor B."/>
            <person name="Hartog M."/>
            <person name="Hontelez J."/>
            <person name="Verver J."/>
            <person name="Yang W.-C."/>
            <person name="Schijlen E."/>
            <person name="Repin R."/>
            <person name="Schilthuizen M."/>
            <person name="Schranz E."/>
            <person name="Heidstra R."/>
            <person name="Miyata K."/>
            <person name="Fedorova E."/>
            <person name="Kohlen W."/>
            <person name="Bisseling T."/>
            <person name="Smit S."/>
            <person name="Geurts R."/>
        </authorList>
    </citation>
    <scope>NUCLEOTIDE SEQUENCE [LARGE SCALE GENOMIC DNA]</scope>
    <source>
        <strain evidence="3">cv. RG33-2</strain>
    </source>
</reference>
<protein>
    <submittedName>
        <fullName evidence="2">Uncharacterized protein</fullName>
    </submittedName>
</protein>
<evidence type="ECO:0000313" key="3">
    <source>
        <dbReference type="Proteomes" id="UP000237000"/>
    </source>
</evidence>
<feature type="region of interest" description="Disordered" evidence="1">
    <location>
        <begin position="47"/>
        <end position="80"/>
    </location>
</feature>
<dbReference type="InParanoid" id="A0A2P5CPY7"/>
<dbReference type="AlphaFoldDB" id="A0A2P5CPY7"/>
<comment type="caution">
    <text evidence="2">The sequence shown here is derived from an EMBL/GenBank/DDBJ whole genome shotgun (WGS) entry which is preliminary data.</text>
</comment>
<evidence type="ECO:0000313" key="2">
    <source>
        <dbReference type="EMBL" id="PON63066.1"/>
    </source>
</evidence>
<proteinExistence type="predicted"/>